<dbReference type="OrthoDB" id="360521at2759"/>
<dbReference type="EMBL" id="GL433861">
    <property type="protein sequence ID" value="EFN51654.1"/>
    <property type="molecule type" value="Genomic_DNA"/>
</dbReference>
<dbReference type="InterPro" id="IPR027079">
    <property type="entry name" value="Tfb1/GTF2H1"/>
</dbReference>
<evidence type="ECO:0000256" key="1">
    <source>
        <dbReference type="SAM" id="MobiDB-lite"/>
    </source>
</evidence>
<dbReference type="GeneID" id="17351150"/>
<evidence type="ECO:0000313" key="4">
    <source>
        <dbReference type="Proteomes" id="UP000008141"/>
    </source>
</evidence>
<dbReference type="OMA" id="VWIIEAM"/>
<dbReference type="eggNOG" id="KOG2074">
    <property type="taxonomic scope" value="Eukaryota"/>
</dbReference>
<dbReference type="STRING" id="554065.E1ZR22"/>
<evidence type="ECO:0000313" key="3">
    <source>
        <dbReference type="EMBL" id="EFN51654.1"/>
    </source>
</evidence>
<dbReference type="AlphaFoldDB" id="E1ZR22"/>
<dbReference type="SUPFAM" id="SSF140383">
    <property type="entry name" value="BSD domain-like"/>
    <property type="match status" value="2"/>
</dbReference>
<accession>E1ZR22</accession>
<organism evidence="4">
    <name type="scientific">Chlorella variabilis</name>
    <name type="common">Green alga</name>
    <dbReference type="NCBI Taxonomy" id="554065"/>
    <lineage>
        <taxon>Eukaryota</taxon>
        <taxon>Viridiplantae</taxon>
        <taxon>Chlorophyta</taxon>
        <taxon>core chlorophytes</taxon>
        <taxon>Trebouxiophyceae</taxon>
        <taxon>Chlorellales</taxon>
        <taxon>Chlorellaceae</taxon>
        <taxon>Chlorella clade</taxon>
        <taxon>Chlorella</taxon>
    </lineage>
</organism>
<dbReference type="PROSITE" id="PS50858">
    <property type="entry name" value="BSD"/>
    <property type="match status" value="1"/>
</dbReference>
<dbReference type="RefSeq" id="XP_005843756.1">
    <property type="nucleotide sequence ID" value="XM_005843694.1"/>
</dbReference>
<dbReference type="PANTHER" id="PTHR12856">
    <property type="entry name" value="TRANSCRIPTION INITIATION FACTOR IIH-RELATED"/>
    <property type="match status" value="1"/>
</dbReference>
<reference evidence="3 4" key="1">
    <citation type="journal article" date="2010" name="Plant Cell">
        <title>The Chlorella variabilis NC64A genome reveals adaptation to photosymbiosis, coevolution with viruses, and cryptic sex.</title>
        <authorList>
            <person name="Blanc G."/>
            <person name="Duncan G."/>
            <person name="Agarkova I."/>
            <person name="Borodovsky M."/>
            <person name="Gurnon J."/>
            <person name="Kuo A."/>
            <person name="Lindquist E."/>
            <person name="Lucas S."/>
            <person name="Pangilinan J."/>
            <person name="Polle J."/>
            <person name="Salamov A."/>
            <person name="Terry A."/>
            <person name="Yamada T."/>
            <person name="Dunigan D.D."/>
            <person name="Grigoriev I.V."/>
            <person name="Claverie J.M."/>
            <person name="Van Etten J.L."/>
        </authorList>
    </citation>
    <scope>NUCLEOTIDE SEQUENCE [LARGE SCALE GENOMIC DNA]</scope>
    <source>
        <strain evidence="3 4">NC64A</strain>
    </source>
</reference>
<name>E1ZR22_CHLVA</name>
<feature type="compositionally biased region" description="Gly residues" evidence="1">
    <location>
        <begin position="386"/>
        <end position="395"/>
    </location>
</feature>
<dbReference type="FunCoup" id="E1ZR22">
    <property type="interactions" value="1766"/>
</dbReference>
<protein>
    <recommendedName>
        <fullName evidence="2">BSD domain-containing protein</fullName>
    </recommendedName>
</protein>
<proteinExistence type="predicted"/>
<dbReference type="InParanoid" id="E1ZR22"/>
<dbReference type="Proteomes" id="UP000008141">
    <property type="component" value="Unassembled WGS sequence"/>
</dbReference>
<feature type="domain" description="BSD" evidence="2">
    <location>
        <begin position="244"/>
        <end position="280"/>
    </location>
</feature>
<gene>
    <name evidence="3" type="ORF">CHLNCDRAFT_139847</name>
</gene>
<dbReference type="InterPro" id="IPR005607">
    <property type="entry name" value="BSD_dom"/>
</dbReference>
<dbReference type="KEGG" id="cvr:CHLNCDRAFT_139847"/>
<keyword evidence="4" id="KW-1185">Reference proteome</keyword>
<sequence>MAESSDPVIFTKKAQRGTGANAVDGVCMISRTKVKWEPSDPSKAQPTVIEISSITRTQQAPGKPFIKLETAAGPLILAFQQVADRDDAVELLRQAKPAAAPKAAAAAAGSGGEKLLLPTPQQAAALFRADNDLESVYKSLVVAGILGEQEFWRTRQGQLRDALARGGGGGGGGASRRQRVGLPSAMLADVKPSADGQTEKVHFSLTPQIIQQASASWHQLAAAARAGMACQLGRVLMRPSGRLIFSERPEVHRAYLAHVPHSMDEKAFWTLYFQQQYKRMARRRRQGLMGDGGDDDDDELFAPFKRQLQEQEAVRAKQAVSRVDPTVNLAADAGERFAGGFGSLRDGASDPAAAVRGAARDSIARDINRHAAVVLDGAPEALPDADGGGGGGGAHGEQQQQVETGRIAAALVAQQKAAAAKAAAAPRQAGDGSVSPERLQQWQERAASALEDLALDERDKQFAPLNIQDPRAYFDAGAAAGGAEGKQQQAEPGATAASGTAAAAAEAGARGSGGLLLAALAAIQPAALPDPPCDPDLASAVLLEVSQDQDEELVREFGPVAAAALRVPPHDRTQGLQELLLEHLRAEALKTNELLRHFWGCMPLTSAAKAAKAAKLSQHLAEQRTLLASHMRHHAGSSHQVYVTMMLRPLSAAIDAALARHQQELEQQRQRQQKL</sequence>
<dbReference type="GO" id="GO:0006351">
    <property type="term" value="P:DNA-templated transcription"/>
    <property type="evidence" value="ECO:0007669"/>
    <property type="project" value="InterPro"/>
</dbReference>
<dbReference type="InterPro" id="IPR035925">
    <property type="entry name" value="BSD_dom_sf"/>
</dbReference>
<dbReference type="Pfam" id="PF03909">
    <property type="entry name" value="BSD"/>
    <property type="match status" value="1"/>
</dbReference>
<dbReference type="GO" id="GO:0000439">
    <property type="term" value="C:transcription factor TFIIH core complex"/>
    <property type="evidence" value="ECO:0007669"/>
    <property type="project" value="InterPro"/>
</dbReference>
<evidence type="ECO:0000259" key="2">
    <source>
        <dbReference type="PROSITE" id="PS50858"/>
    </source>
</evidence>
<feature type="region of interest" description="Disordered" evidence="1">
    <location>
        <begin position="378"/>
        <end position="400"/>
    </location>
</feature>
<dbReference type="Gene3D" id="6.10.140.1200">
    <property type="match status" value="1"/>
</dbReference>
<dbReference type="GO" id="GO:0006289">
    <property type="term" value="P:nucleotide-excision repair"/>
    <property type="evidence" value="ECO:0007669"/>
    <property type="project" value="InterPro"/>
</dbReference>